<dbReference type="Pfam" id="PF13677">
    <property type="entry name" value="MotB_plug"/>
    <property type="match status" value="1"/>
</dbReference>
<evidence type="ECO:0000256" key="8">
    <source>
        <dbReference type="SAM" id="MobiDB-lite"/>
    </source>
</evidence>
<proteinExistence type="inferred from homology"/>
<evidence type="ECO:0000256" key="4">
    <source>
        <dbReference type="ARBA" id="ARBA00022692"/>
    </source>
</evidence>
<sequence>MKARRNRPEEHVDSHRWVVSYADFITLLFAFFVVMYAISSVNVSKYKSLSEGMKSAFNKKDQNKAMVSTDNKINGPAERKTKGSYRDGLDDLNKSLSELENGDFKINRQEGWIEMDMKAGSLFESGTADLTPEALVKLMQLATKIKEVPFPIVVEGYTDDIPIETPQFPSNWELSATRAATVARVLNSYGISTDRILVTGYGEQYPIADNLTEEGRGLNRRVNIVIAKDRNVDRLINPRINQIHNVIVNMVPSVELKKQNTNKVQSPQQNGNKVESPKQNTDKKEKK</sequence>
<evidence type="ECO:0000256" key="1">
    <source>
        <dbReference type="ARBA" id="ARBA00004162"/>
    </source>
</evidence>
<dbReference type="RefSeq" id="WP_250421714.1">
    <property type="nucleotide sequence ID" value="NZ_JAJKBJ010000010.1"/>
</dbReference>
<feature type="transmembrane region" description="Helical" evidence="9">
    <location>
        <begin position="21"/>
        <end position="38"/>
    </location>
</feature>
<keyword evidence="11" id="KW-0966">Cell projection</keyword>
<dbReference type="InterPro" id="IPR036737">
    <property type="entry name" value="OmpA-like_sf"/>
</dbReference>
<keyword evidence="11" id="KW-0969">Cilium</keyword>
<evidence type="ECO:0000256" key="3">
    <source>
        <dbReference type="ARBA" id="ARBA00022475"/>
    </source>
</evidence>
<feature type="domain" description="OmpA-like" evidence="10">
    <location>
        <begin position="110"/>
        <end position="230"/>
    </location>
</feature>
<organism evidence="11 12">
    <name type="scientific">Legionella maioricensis</name>
    <dbReference type="NCBI Taxonomy" id="2896528"/>
    <lineage>
        <taxon>Bacteria</taxon>
        <taxon>Pseudomonadati</taxon>
        <taxon>Pseudomonadota</taxon>
        <taxon>Gammaproteobacteria</taxon>
        <taxon>Legionellales</taxon>
        <taxon>Legionellaceae</taxon>
        <taxon>Legionella</taxon>
    </lineage>
</organism>
<dbReference type="CDD" id="cd07185">
    <property type="entry name" value="OmpA_C-like"/>
    <property type="match status" value="1"/>
</dbReference>
<reference evidence="11" key="1">
    <citation type="submission" date="2021-11" db="EMBL/GenBank/DDBJ databases">
        <title>Legionella maioricencis sp. nov., a new species isolated from hot water samples in Mallorca.</title>
        <authorList>
            <person name="Crespi S."/>
            <person name="Drasar V."/>
            <person name="Salva-Serra F."/>
            <person name="Jaen-Luchoro D."/>
            <person name="Pineiro-Iglesias B."/>
            <person name="Aliaga F."/>
            <person name="Fernandez-Juarez V."/>
            <person name="Coll G."/>
            <person name="Moore E.R.B."/>
            <person name="Bennasar-Figueras A."/>
        </authorList>
    </citation>
    <scope>NUCLEOTIDE SEQUENCE</scope>
    <source>
        <strain evidence="11">HCPI-6</strain>
    </source>
</reference>
<dbReference type="Pfam" id="PF00691">
    <property type="entry name" value="OmpA"/>
    <property type="match status" value="1"/>
</dbReference>
<feature type="region of interest" description="Disordered" evidence="8">
    <location>
        <begin position="65"/>
        <end position="86"/>
    </location>
</feature>
<dbReference type="EMBL" id="JAJKBJ010000010">
    <property type="protein sequence ID" value="MCL9684379.1"/>
    <property type="molecule type" value="Genomic_DNA"/>
</dbReference>
<evidence type="ECO:0000256" key="5">
    <source>
        <dbReference type="ARBA" id="ARBA00022989"/>
    </source>
</evidence>
<evidence type="ECO:0000313" key="11">
    <source>
        <dbReference type="EMBL" id="MCL9684379.1"/>
    </source>
</evidence>
<keyword evidence="11" id="KW-0282">Flagellum</keyword>
<dbReference type="Proteomes" id="UP001139721">
    <property type="component" value="Unassembled WGS sequence"/>
</dbReference>
<comment type="subcellular location">
    <subcellularLocation>
        <location evidence="1">Cell membrane</location>
        <topology evidence="1">Single-pass membrane protein</topology>
    </subcellularLocation>
</comment>
<comment type="similarity">
    <text evidence="2">Belongs to the MotB family.</text>
</comment>
<dbReference type="PROSITE" id="PS51123">
    <property type="entry name" value="OMPA_2"/>
    <property type="match status" value="1"/>
</dbReference>
<gene>
    <name evidence="11" type="primary">motD</name>
    <name evidence="11" type="ORF">LOX96_09760</name>
</gene>
<dbReference type="PANTHER" id="PTHR30329:SF20">
    <property type="entry name" value="EXPORTED PROTEIN"/>
    <property type="match status" value="1"/>
</dbReference>
<evidence type="ECO:0000313" key="12">
    <source>
        <dbReference type="Proteomes" id="UP001139721"/>
    </source>
</evidence>
<dbReference type="GO" id="GO:0005886">
    <property type="term" value="C:plasma membrane"/>
    <property type="evidence" value="ECO:0007669"/>
    <property type="project" value="UniProtKB-SubCell"/>
</dbReference>
<dbReference type="InterPro" id="IPR050330">
    <property type="entry name" value="Bact_OuterMem_StrucFunc"/>
</dbReference>
<feature type="region of interest" description="Disordered" evidence="8">
    <location>
        <begin position="258"/>
        <end position="287"/>
    </location>
</feature>
<evidence type="ECO:0000256" key="7">
    <source>
        <dbReference type="PROSITE-ProRule" id="PRU00473"/>
    </source>
</evidence>
<evidence type="ECO:0000256" key="6">
    <source>
        <dbReference type="ARBA" id="ARBA00023136"/>
    </source>
</evidence>
<evidence type="ECO:0000256" key="9">
    <source>
        <dbReference type="SAM" id="Phobius"/>
    </source>
</evidence>
<dbReference type="InterPro" id="IPR006665">
    <property type="entry name" value="OmpA-like"/>
</dbReference>
<protein>
    <submittedName>
        <fullName evidence="11">Flagellar motor protein MotD</fullName>
    </submittedName>
</protein>
<keyword evidence="4 9" id="KW-0812">Transmembrane</keyword>
<dbReference type="SUPFAM" id="SSF103088">
    <property type="entry name" value="OmpA-like"/>
    <property type="match status" value="1"/>
</dbReference>
<comment type="caution">
    <text evidence="11">The sequence shown here is derived from an EMBL/GenBank/DDBJ whole genome shotgun (WGS) entry which is preliminary data.</text>
</comment>
<evidence type="ECO:0000259" key="10">
    <source>
        <dbReference type="PROSITE" id="PS51123"/>
    </source>
</evidence>
<dbReference type="PANTHER" id="PTHR30329">
    <property type="entry name" value="STATOR ELEMENT OF FLAGELLAR MOTOR COMPLEX"/>
    <property type="match status" value="1"/>
</dbReference>
<feature type="compositionally biased region" description="Polar residues" evidence="8">
    <location>
        <begin position="259"/>
        <end position="279"/>
    </location>
</feature>
<dbReference type="AlphaFoldDB" id="A0A9X2IAW7"/>
<dbReference type="Gene3D" id="3.30.1330.60">
    <property type="entry name" value="OmpA-like domain"/>
    <property type="match status" value="1"/>
</dbReference>
<dbReference type="InterPro" id="IPR025713">
    <property type="entry name" value="MotB-like_N_dom"/>
</dbReference>
<accession>A0A9X2IAW7</accession>
<name>A0A9X2IAW7_9GAMM</name>
<evidence type="ECO:0000256" key="2">
    <source>
        <dbReference type="ARBA" id="ARBA00008914"/>
    </source>
</evidence>
<keyword evidence="3" id="KW-1003">Cell membrane</keyword>
<keyword evidence="6 7" id="KW-0472">Membrane</keyword>
<keyword evidence="5 9" id="KW-1133">Transmembrane helix</keyword>
<feature type="compositionally biased region" description="Basic and acidic residues" evidence="8">
    <location>
        <begin position="77"/>
        <end position="86"/>
    </location>
</feature>
<keyword evidence="12" id="KW-1185">Reference proteome</keyword>